<evidence type="ECO:0000313" key="4">
    <source>
        <dbReference type="Proteomes" id="UP000514462"/>
    </source>
</evidence>
<keyword evidence="3" id="KW-0614">Plasmid</keyword>
<accession>A0AAP9R2H7</accession>
<dbReference type="Proteomes" id="UP000514462">
    <property type="component" value="Plasmid pRHBSTW-00938_2"/>
</dbReference>
<dbReference type="CDD" id="cd01127">
    <property type="entry name" value="TrwB_TraG_TraD_VirD4"/>
    <property type="match status" value="1"/>
</dbReference>
<feature type="domain" description="TraD/TraG TraM recognition site" evidence="2">
    <location>
        <begin position="506"/>
        <end position="634"/>
    </location>
</feature>
<dbReference type="EMBL" id="CP055905">
    <property type="protein sequence ID" value="QMR42910.1"/>
    <property type="molecule type" value="Genomic_DNA"/>
</dbReference>
<organism evidence="3 4">
    <name type="scientific">Klebsiella aerogenes</name>
    <name type="common">Enterobacter aerogenes</name>
    <dbReference type="NCBI Taxonomy" id="548"/>
    <lineage>
        <taxon>Bacteria</taxon>
        <taxon>Pseudomonadati</taxon>
        <taxon>Pseudomonadota</taxon>
        <taxon>Gammaproteobacteria</taxon>
        <taxon>Enterobacterales</taxon>
        <taxon>Enterobacteriaceae</taxon>
        <taxon>Klebsiella/Raoultella group</taxon>
        <taxon>Klebsiella</taxon>
    </lineage>
</organism>
<dbReference type="InterPro" id="IPR022503">
    <property type="entry name" value="Conj_coupling_TraG/TraD_PFGI-1"/>
</dbReference>
<gene>
    <name evidence="3" type="primary">traD</name>
    <name evidence="3" type="ORF">HV331_25695</name>
</gene>
<dbReference type="SUPFAM" id="SSF52540">
    <property type="entry name" value="P-loop containing nucleoside triphosphate hydrolases"/>
    <property type="match status" value="1"/>
</dbReference>
<name>A0AAP9R2H7_KLEAE</name>
<dbReference type="InterPro" id="IPR027417">
    <property type="entry name" value="P-loop_NTPase"/>
</dbReference>
<evidence type="ECO:0000313" key="3">
    <source>
        <dbReference type="EMBL" id="QMR42910.1"/>
    </source>
</evidence>
<dbReference type="InterPro" id="IPR032689">
    <property type="entry name" value="TraG-D_C"/>
</dbReference>
<evidence type="ECO:0000256" key="1">
    <source>
        <dbReference type="SAM" id="MobiDB-lite"/>
    </source>
</evidence>
<dbReference type="Gene3D" id="3.40.50.300">
    <property type="entry name" value="P-loop containing nucleotide triphosphate hydrolases"/>
    <property type="match status" value="2"/>
</dbReference>
<dbReference type="Pfam" id="PF12696">
    <property type="entry name" value="TraG-D_C"/>
    <property type="match status" value="1"/>
</dbReference>
<feature type="compositionally biased region" description="Low complexity" evidence="1">
    <location>
        <begin position="735"/>
        <end position="753"/>
    </location>
</feature>
<dbReference type="RefSeq" id="WP_182015682.1">
    <property type="nucleotide sequence ID" value="NZ_CP055905.1"/>
</dbReference>
<sequence length="753" mass="83146">MSDRYVIEALLRPAVELNTAIVAGVATWVCVAAPWAVALAPSVSYVTAGAFGVLSVVRTRQGLAVLRYRRNLKRLPRYVMTSSQIPVSPRHLFLGRGFRWTQKHTQRLLDTRRPEVEHYLQPGSLYRLARWTERYTDRSLPWLSRLLATDSRLNPVRPLPPVGGNPALHGVEPDERDVIMALGERVGHTVVYGTTRVGKTRLAELLITQDIRRDTQEVVIVFDPKGDADLLRRVWAEARRAGRGNELTIFHLGWPEISARYNAVGRFGRVSEVATRISGQLAGEGNSAAFKEFAWRFVNIIAKALVALGERPDYMLILRYVNNIADLYLRYAEVVISKRMPELKASISNNEQVLDEQDIPRNMQGQPEAVRIWAVEMALSSEAGKKLYDPILDGLRSAVRYDRTYFDKIVASLLPLLEKLTSGKTAELLAPDYLDMDDPRPIFDWEQVIRKRGIVYIGLDALTDAQVASAVGNSMFADLVSVAGHIYKHGINAGLPAQKEGKLAINLHCDEFNELMGEEFIPLINKGGGAGMQVTAYTQTSSDIEARIGSAAKTAQVQGNFNNMIMLRVRENRTAELLTTQLPQVEIYTKTLVSGFSDAPDITSGQDFNSNTQDRVGTVKVPLLEPADIVTLPKGQAFALLEGGQLWKIRMPLPAGDKDDPQMPGQMAEVVEKMRQSYRSADGWWSDSPDMHVADSDLSMDSGPATTRPPGEGESVATGNTLQPDADGVTDRGDVSPVVTDSDPVTVVEVSHG</sequence>
<geneLocation type="plasmid" evidence="4">
    <name>prhbstw-00938_2</name>
</geneLocation>
<evidence type="ECO:0000259" key="2">
    <source>
        <dbReference type="Pfam" id="PF12696"/>
    </source>
</evidence>
<reference evidence="4" key="1">
    <citation type="submission" date="2020-06" db="EMBL/GenBank/DDBJ databases">
        <title>REHAB project genomes.</title>
        <authorList>
            <person name="Shaw L.P."/>
        </authorList>
    </citation>
    <scope>NUCLEOTIDE SEQUENCE [LARGE SCALE GENOMIC DNA]</scope>
    <source>
        <strain evidence="4">RHBSTW-00938</strain>
        <plasmid evidence="4">prhbstw-00938_2</plasmid>
    </source>
</reference>
<dbReference type="AlphaFoldDB" id="A0AAP9R2H7"/>
<dbReference type="NCBIfam" id="TIGR03754">
    <property type="entry name" value="conj_TOL_TraD"/>
    <property type="match status" value="1"/>
</dbReference>
<proteinExistence type="predicted"/>
<feature type="region of interest" description="Disordered" evidence="1">
    <location>
        <begin position="682"/>
        <end position="753"/>
    </location>
</feature>
<dbReference type="NCBIfam" id="TIGR03743">
    <property type="entry name" value="SXT_TraD"/>
    <property type="match status" value="1"/>
</dbReference>
<dbReference type="InterPro" id="IPR022458">
    <property type="entry name" value="Conjugative_coupling_TraG/TraD"/>
</dbReference>
<protein>
    <submittedName>
        <fullName evidence="3">Type IV conjugative transfer system coupling protein TraD</fullName>
    </submittedName>
</protein>